<dbReference type="PROSITE" id="PS51099">
    <property type="entry name" value="PTS_EIIB_TYPE_2"/>
    <property type="match status" value="1"/>
</dbReference>
<proteinExistence type="predicted"/>
<sequence length="100" mass="10956">MADLLKVLTVCGAGVGTSTLLRVNVQETFKSFSLPGKVHVENTSMSRAKGTQCDVIITFESFASEARSFCPSVIVINNLMDMKELKVKIGTFLKEKNLIE</sequence>
<comment type="caution">
    <text evidence="3">The sequence shown here is derived from an EMBL/GenBank/DDBJ whole genome shotgun (WGS) entry which is preliminary data.</text>
</comment>
<protein>
    <submittedName>
        <fullName evidence="3">PTS system IIB component (L-Asc family)</fullName>
    </submittedName>
</protein>
<dbReference type="InterPro" id="IPR036095">
    <property type="entry name" value="PTS_EIIB-like_sf"/>
</dbReference>
<dbReference type="InterPro" id="IPR013011">
    <property type="entry name" value="PTS_EIIB_2"/>
</dbReference>
<evidence type="ECO:0000256" key="1">
    <source>
        <dbReference type="ARBA" id="ARBA00022679"/>
    </source>
</evidence>
<reference evidence="3 4" key="1">
    <citation type="submission" date="2018-08" db="EMBL/GenBank/DDBJ databases">
        <title>Genomic Encyclopedia of Type Strains, Phase IV (KMG-IV): sequencing the most valuable type-strain genomes for metagenomic binning, comparative biology and taxonomic classification.</title>
        <authorList>
            <person name="Goeker M."/>
        </authorList>
    </citation>
    <scope>NUCLEOTIDE SEQUENCE [LARGE SCALE GENOMIC DNA]</scope>
    <source>
        <strain evidence="3 4">DSM 23923</strain>
    </source>
</reference>
<dbReference type="AlphaFoldDB" id="A0A347ZPX9"/>
<dbReference type="InterPro" id="IPR003501">
    <property type="entry name" value="PTS_EIIB_2/3"/>
</dbReference>
<evidence type="ECO:0000313" key="4">
    <source>
        <dbReference type="Proteomes" id="UP000256388"/>
    </source>
</evidence>
<dbReference type="EMBL" id="QUMS01000004">
    <property type="protein sequence ID" value="REG06311.1"/>
    <property type="molecule type" value="Genomic_DNA"/>
</dbReference>
<dbReference type="Proteomes" id="UP000256388">
    <property type="component" value="Unassembled WGS sequence"/>
</dbReference>
<dbReference type="CDD" id="cd05563">
    <property type="entry name" value="PTS_IIB_ascorbate"/>
    <property type="match status" value="1"/>
</dbReference>
<dbReference type="Gene3D" id="3.40.50.2300">
    <property type="match status" value="1"/>
</dbReference>
<evidence type="ECO:0000259" key="2">
    <source>
        <dbReference type="PROSITE" id="PS51099"/>
    </source>
</evidence>
<evidence type="ECO:0000313" key="3">
    <source>
        <dbReference type="EMBL" id="REG06311.1"/>
    </source>
</evidence>
<dbReference type="OrthoDB" id="6603449at2"/>
<dbReference type="RefSeq" id="WP_116226004.1">
    <property type="nucleotide sequence ID" value="NZ_AP018437.1"/>
</dbReference>
<dbReference type="SUPFAM" id="SSF52794">
    <property type="entry name" value="PTS system IIB component-like"/>
    <property type="match status" value="1"/>
</dbReference>
<keyword evidence="1" id="KW-0808">Transferase</keyword>
<dbReference type="GO" id="GO:0009401">
    <property type="term" value="P:phosphoenolpyruvate-dependent sugar phosphotransferase system"/>
    <property type="evidence" value="ECO:0007669"/>
    <property type="project" value="InterPro"/>
</dbReference>
<name>A0A347ZPX9_9CHLR</name>
<accession>A0A347ZPX9</accession>
<gene>
    <name evidence="3" type="ORF">DFR64_2744</name>
</gene>
<dbReference type="Pfam" id="PF02302">
    <property type="entry name" value="PTS_IIB"/>
    <property type="match status" value="1"/>
</dbReference>
<dbReference type="GO" id="GO:0008982">
    <property type="term" value="F:protein-N(PI)-phosphohistidine-sugar phosphotransferase activity"/>
    <property type="evidence" value="ECO:0007669"/>
    <property type="project" value="InterPro"/>
</dbReference>
<feature type="domain" description="PTS EIIB type-2" evidence="2">
    <location>
        <begin position="5"/>
        <end position="97"/>
    </location>
</feature>
<keyword evidence="4" id="KW-1185">Reference proteome</keyword>
<organism evidence="3 4">
    <name type="scientific">Pelolinea submarina</name>
    <dbReference type="NCBI Taxonomy" id="913107"/>
    <lineage>
        <taxon>Bacteria</taxon>
        <taxon>Bacillati</taxon>
        <taxon>Chloroflexota</taxon>
        <taxon>Anaerolineae</taxon>
        <taxon>Anaerolineales</taxon>
        <taxon>Anaerolineaceae</taxon>
        <taxon>Pelolinea</taxon>
    </lineage>
</organism>